<feature type="domain" description="Methyltransferase" evidence="1">
    <location>
        <begin position="43"/>
        <end position="133"/>
    </location>
</feature>
<dbReference type="InterPro" id="IPR029063">
    <property type="entry name" value="SAM-dependent_MTases_sf"/>
</dbReference>
<keyword evidence="3" id="KW-0489">Methyltransferase</keyword>
<dbReference type="GO" id="GO:0008168">
    <property type="term" value="F:methyltransferase activity"/>
    <property type="evidence" value="ECO:0007669"/>
    <property type="project" value="UniProtKB-KW"/>
</dbReference>
<dbReference type="GO" id="GO:0032259">
    <property type="term" value="P:methylation"/>
    <property type="evidence" value="ECO:0007669"/>
    <property type="project" value="UniProtKB-KW"/>
</dbReference>
<dbReference type="PANTHER" id="PTHR43464:SF92">
    <property type="entry name" value="SLR1071 PROTEIN"/>
    <property type="match status" value="1"/>
</dbReference>
<sequence length="236" mass="26175">MYTADFADVYELVYQVRGKDWTAEAERILAVVRERAPEADRLLDVACGTGAHLEVFARHLGHVEGVELAEPMREVAARRLPGAPVHRGDMRDFRLDGVFDAVTCLFNSIGYMTTVAELRAAIGSMARHLRPGGVLVVEPWWFPERFIDGYLTADAGSADDRVVARVSHTRREGRRTLLDSRYLVAGPDGISELAHLHELTLFTKAEYLAAFEDASCITEFIEGGLTGRGLFVGIRK</sequence>
<reference evidence="3 4" key="3">
    <citation type="submission" date="2020-08" db="EMBL/GenBank/DDBJ databases">
        <title>Sequencing the genomes of 1000 actinobacteria strains.</title>
        <authorList>
            <person name="Klenk H.-P."/>
        </authorList>
    </citation>
    <scope>NUCLEOTIDE SEQUENCE [LARGE SCALE GENOMIC DNA]</scope>
    <source>
        <strain evidence="3 4">DSM 44772</strain>
    </source>
</reference>
<reference evidence="2" key="1">
    <citation type="journal article" date="2014" name="Int. J. Syst. Evol. Microbiol.">
        <title>Complete genome of a new Firmicutes species belonging to the dominant human colonic microbiota ('Ruminococcus bicirculans') reveals two chromosomes and a selective capacity to utilize plant glucans.</title>
        <authorList>
            <consortium name="NISC Comparative Sequencing Program"/>
            <person name="Wegmann U."/>
            <person name="Louis P."/>
            <person name="Goesmann A."/>
            <person name="Henrissat B."/>
            <person name="Duncan S.H."/>
            <person name="Flint H.J."/>
        </authorList>
    </citation>
    <scope>NUCLEOTIDE SEQUENCE</scope>
    <source>
        <strain evidence="2">JCM 10667</strain>
    </source>
</reference>
<dbReference type="EMBL" id="BAAAHD010000002">
    <property type="protein sequence ID" value="GAA0547117.1"/>
    <property type="molecule type" value="Genomic_DNA"/>
</dbReference>
<evidence type="ECO:0000313" key="5">
    <source>
        <dbReference type="Proteomes" id="UP001501427"/>
    </source>
</evidence>
<proteinExistence type="predicted"/>
<protein>
    <submittedName>
        <fullName evidence="3">SAM-dependent methyltransferase</fullName>
    </submittedName>
</protein>
<reference evidence="2" key="4">
    <citation type="submission" date="2023-12" db="EMBL/GenBank/DDBJ databases">
        <authorList>
            <person name="Sun Q."/>
            <person name="Inoue M."/>
        </authorList>
    </citation>
    <scope>NUCLEOTIDE SEQUENCE</scope>
    <source>
        <strain evidence="2">JCM 10667</strain>
    </source>
</reference>
<name>A0A7W7MVC0_9ACTN</name>
<dbReference type="Proteomes" id="UP000549343">
    <property type="component" value="Unassembled WGS sequence"/>
</dbReference>
<accession>A0A7W7MVC0</accession>
<dbReference type="Pfam" id="PF13649">
    <property type="entry name" value="Methyltransf_25"/>
    <property type="match status" value="1"/>
</dbReference>
<evidence type="ECO:0000313" key="2">
    <source>
        <dbReference type="EMBL" id="GAA0547117.1"/>
    </source>
</evidence>
<dbReference type="InterPro" id="IPR041698">
    <property type="entry name" value="Methyltransf_25"/>
</dbReference>
<dbReference type="Gene3D" id="2.20.130.10">
    <property type="entry name" value="CAC2371-like domains"/>
    <property type="match status" value="1"/>
</dbReference>
<dbReference type="PANTHER" id="PTHR43464">
    <property type="entry name" value="METHYLTRANSFERASE"/>
    <property type="match status" value="1"/>
</dbReference>
<keyword evidence="5" id="KW-1185">Reference proteome</keyword>
<dbReference type="AlphaFoldDB" id="A0A7W7MVC0"/>
<evidence type="ECO:0000313" key="3">
    <source>
        <dbReference type="EMBL" id="MBB4772403.1"/>
    </source>
</evidence>
<comment type="caution">
    <text evidence="3">The sequence shown here is derived from an EMBL/GenBank/DDBJ whole genome shotgun (WGS) entry which is preliminary data.</text>
</comment>
<gene>
    <name evidence="3" type="ORF">F4557_000821</name>
    <name evidence="2" type="ORF">GCM10009546_06460</name>
</gene>
<dbReference type="CDD" id="cd02440">
    <property type="entry name" value="AdoMet_MTases"/>
    <property type="match status" value="1"/>
</dbReference>
<keyword evidence="3" id="KW-0808">Transferase</keyword>
<dbReference type="SUPFAM" id="SSF53335">
    <property type="entry name" value="S-adenosyl-L-methionine-dependent methyltransferases"/>
    <property type="match status" value="1"/>
</dbReference>
<dbReference type="EMBL" id="JACHMV010000001">
    <property type="protein sequence ID" value="MBB4772403.1"/>
    <property type="molecule type" value="Genomic_DNA"/>
</dbReference>
<dbReference type="Proteomes" id="UP001501427">
    <property type="component" value="Unassembled WGS sequence"/>
</dbReference>
<evidence type="ECO:0000259" key="1">
    <source>
        <dbReference type="Pfam" id="PF13649"/>
    </source>
</evidence>
<reference evidence="5" key="2">
    <citation type="journal article" date="2019" name="Int. J. Syst. Evol. Microbiol.">
        <title>The Global Catalogue of Microorganisms (GCM) 10K type strain sequencing project: providing services to taxonomists for standard genome sequencing and annotation.</title>
        <authorList>
            <consortium name="The Broad Institute Genomics Platform"/>
            <consortium name="The Broad Institute Genome Sequencing Center for Infectious Disease"/>
            <person name="Wu L."/>
            <person name="Ma J."/>
        </authorList>
    </citation>
    <scope>NUCLEOTIDE SEQUENCE [LARGE SCALE GENOMIC DNA]</scope>
    <source>
        <strain evidence="5">JCM 10667</strain>
    </source>
</reference>
<evidence type="ECO:0000313" key="4">
    <source>
        <dbReference type="Proteomes" id="UP000549343"/>
    </source>
</evidence>
<dbReference type="RefSeq" id="WP_184879814.1">
    <property type="nucleotide sequence ID" value="NZ_BAAAHD010000002.1"/>
</dbReference>
<dbReference type="Gene3D" id="3.40.50.150">
    <property type="entry name" value="Vaccinia Virus protein VP39"/>
    <property type="match status" value="1"/>
</dbReference>
<organism evidence="3 4">
    <name type="scientific">Actinomadura livida</name>
    <dbReference type="NCBI Taxonomy" id="79909"/>
    <lineage>
        <taxon>Bacteria</taxon>
        <taxon>Bacillati</taxon>
        <taxon>Actinomycetota</taxon>
        <taxon>Actinomycetes</taxon>
        <taxon>Streptosporangiales</taxon>
        <taxon>Thermomonosporaceae</taxon>
        <taxon>Actinomadura</taxon>
    </lineage>
</organism>